<evidence type="ECO:0000313" key="3">
    <source>
        <dbReference type="Proteomes" id="UP000327194"/>
    </source>
</evidence>
<gene>
    <name evidence="2" type="ORF">LF543_00385</name>
</gene>
<sequence>MNNQKRDFHLIAVTVAACTIVVLAILLGCLLVSTHHAKVQNQQLMTKIKTVKQETNTLNANKTAQKIQKQHQTGVNITAIQKSNDQIYEKAMKMGYTAKSSKQRQAASQQMKKNHFDPTLIKMILSKKGKNKQYANRKIGDISVNNARYDNQSQSYNAMITITFASKKKQKSNVLNYVVNYSVKKNKTTLVGQSFTNSFVALGGQEING</sequence>
<evidence type="ECO:0000256" key="1">
    <source>
        <dbReference type="SAM" id="Phobius"/>
    </source>
</evidence>
<keyword evidence="1" id="KW-0812">Transmembrane</keyword>
<protein>
    <recommendedName>
        <fullName evidence="4">Lipoprotein</fullName>
    </recommendedName>
</protein>
<evidence type="ECO:0008006" key="4">
    <source>
        <dbReference type="Google" id="ProtNLM"/>
    </source>
</evidence>
<dbReference type="KEGG" id="lfv:LF543_00385"/>
<dbReference type="EMBL" id="CP045562">
    <property type="protein sequence ID" value="QFX92130.1"/>
    <property type="molecule type" value="Genomic_DNA"/>
</dbReference>
<reference evidence="2 3" key="1">
    <citation type="submission" date="2019-10" db="EMBL/GenBank/DDBJ databases">
        <title>Genome sequencing of Lactobacillus fructivorans.</title>
        <authorList>
            <person name="Kim K."/>
        </authorList>
    </citation>
    <scope>NUCLEOTIDE SEQUENCE [LARGE SCALE GENOMIC DNA]</scope>
    <source>
        <strain evidence="2 3">LF543</strain>
    </source>
</reference>
<keyword evidence="1" id="KW-0472">Membrane</keyword>
<evidence type="ECO:0000313" key="2">
    <source>
        <dbReference type="EMBL" id="QFX92130.1"/>
    </source>
</evidence>
<dbReference type="AlphaFoldDB" id="A0AAE6TXJ3"/>
<dbReference type="PROSITE" id="PS51257">
    <property type="entry name" value="PROKAR_LIPOPROTEIN"/>
    <property type="match status" value="1"/>
</dbReference>
<dbReference type="Proteomes" id="UP000327194">
    <property type="component" value="Chromosome"/>
</dbReference>
<proteinExistence type="predicted"/>
<accession>A0AAE6TXJ3</accession>
<feature type="transmembrane region" description="Helical" evidence="1">
    <location>
        <begin position="12"/>
        <end position="33"/>
    </location>
</feature>
<keyword evidence="1" id="KW-1133">Transmembrane helix</keyword>
<organism evidence="2 3">
    <name type="scientific">Fructilactobacillus fructivorans</name>
    <dbReference type="NCBI Taxonomy" id="1614"/>
    <lineage>
        <taxon>Bacteria</taxon>
        <taxon>Bacillati</taxon>
        <taxon>Bacillota</taxon>
        <taxon>Bacilli</taxon>
        <taxon>Lactobacillales</taxon>
        <taxon>Lactobacillaceae</taxon>
        <taxon>Fructilactobacillus</taxon>
    </lineage>
</organism>
<dbReference type="RefSeq" id="WP_010022291.1">
    <property type="nucleotide sequence ID" value="NZ_AZDS01000002.1"/>
</dbReference>
<name>A0AAE6TXJ3_9LACO</name>